<feature type="compositionally biased region" description="Basic and acidic residues" evidence="1">
    <location>
        <begin position="224"/>
        <end position="237"/>
    </location>
</feature>
<protein>
    <submittedName>
        <fullName evidence="2">Uncharacterized protein</fullName>
    </submittedName>
</protein>
<organism evidence="2 3">
    <name type="scientific">Tritrichomonas foetus</name>
    <dbReference type="NCBI Taxonomy" id="1144522"/>
    <lineage>
        <taxon>Eukaryota</taxon>
        <taxon>Metamonada</taxon>
        <taxon>Parabasalia</taxon>
        <taxon>Tritrichomonadida</taxon>
        <taxon>Tritrichomonadidae</taxon>
        <taxon>Tritrichomonas</taxon>
    </lineage>
</organism>
<comment type="caution">
    <text evidence="2">The sequence shown here is derived from an EMBL/GenBank/DDBJ whole genome shotgun (WGS) entry which is preliminary data.</text>
</comment>
<keyword evidence="3" id="KW-1185">Reference proteome</keyword>
<reference evidence="2" key="1">
    <citation type="submission" date="2016-10" db="EMBL/GenBank/DDBJ databases">
        <authorList>
            <person name="Benchimol M."/>
            <person name="Almeida L.G."/>
            <person name="Vasconcelos A.T."/>
            <person name="Perreira-Neves A."/>
            <person name="Rosa I.A."/>
            <person name="Tasca T."/>
            <person name="Bogo M.R."/>
            <person name="de Souza W."/>
        </authorList>
    </citation>
    <scope>NUCLEOTIDE SEQUENCE [LARGE SCALE GENOMIC DNA]</scope>
    <source>
        <strain evidence="2">K</strain>
    </source>
</reference>
<feature type="compositionally biased region" description="Pro residues" evidence="1">
    <location>
        <begin position="10"/>
        <end position="19"/>
    </location>
</feature>
<gene>
    <name evidence="2" type="ORF">TRFO_05194</name>
</gene>
<dbReference type="VEuPathDB" id="TrichDB:TRFO_05194"/>
<feature type="compositionally biased region" description="Basic and acidic residues" evidence="1">
    <location>
        <begin position="138"/>
        <end position="148"/>
    </location>
</feature>
<feature type="region of interest" description="Disordered" evidence="1">
    <location>
        <begin position="1"/>
        <end position="40"/>
    </location>
</feature>
<dbReference type="GeneID" id="94827054"/>
<evidence type="ECO:0000313" key="3">
    <source>
        <dbReference type="Proteomes" id="UP000179807"/>
    </source>
</evidence>
<dbReference type="AlphaFoldDB" id="A0A1J4K832"/>
<evidence type="ECO:0000313" key="2">
    <source>
        <dbReference type="EMBL" id="OHT07559.1"/>
    </source>
</evidence>
<accession>A0A1J4K832</accession>
<feature type="compositionally biased region" description="Polar residues" evidence="1">
    <location>
        <begin position="21"/>
        <end position="40"/>
    </location>
</feature>
<feature type="region of interest" description="Disordered" evidence="1">
    <location>
        <begin position="209"/>
        <end position="237"/>
    </location>
</feature>
<dbReference type="RefSeq" id="XP_068360695.1">
    <property type="nucleotide sequence ID" value="XM_068492350.1"/>
</dbReference>
<dbReference type="EMBL" id="MLAK01000693">
    <property type="protein sequence ID" value="OHT07559.1"/>
    <property type="molecule type" value="Genomic_DNA"/>
</dbReference>
<sequence>MNNKVSARPPTRPNIPRPPSFRSNSMAAFTSPRKSATSSRLSKYEQYLYPQTFETLSSAAPLAANIIYPIETPYEEEEELEPTISIYEKFERQRKKILSKYTNPSDPTVIVVSLKSDRLKISRPSISQNETYYQLTKPPKENDIYSNKEEDDESDSQPQPIITVDIHEDDPEVIQAYADELIEYDLNEAWFDSILLDLDDVYPEFLNNLPGTEENDKSFNSGKGESRGESVSSTKEDESYLMFEDPIQSAFSAALKKQRANATYVEEEEAPKTQQPNIHRTLSAAELNRQWGFKDPEIGKYIAKFRKQFEDGGKKK</sequence>
<name>A0A1J4K832_9EUKA</name>
<evidence type="ECO:0000256" key="1">
    <source>
        <dbReference type="SAM" id="MobiDB-lite"/>
    </source>
</evidence>
<proteinExistence type="predicted"/>
<dbReference type="Proteomes" id="UP000179807">
    <property type="component" value="Unassembled WGS sequence"/>
</dbReference>
<feature type="region of interest" description="Disordered" evidence="1">
    <location>
        <begin position="130"/>
        <end position="159"/>
    </location>
</feature>